<protein>
    <submittedName>
        <fullName evidence="1">Uncharacterized protein</fullName>
    </submittedName>
</protein>
<proteinExistence type="predicted"/>
<dbReference type="HOGENOM" id="CLU_3420784_0_0_6"/>
<organism evidence="1 2">
    <name type="scientific">Azotobacter vinelandii (strain DJ / ATCC BAA-1303)</name>
    <dbReference type="NCBI Taxonomy" id="322710"/>
    <lineage>
        <taxon>Bacteria</taxon>
        <taxon>Pseudomonadati</taxon>
        <taxon>Pseudomonadota</taxon>
        <taxon>Gammaproteobacteria</taxon>
        <taxon>Pseudomonadales</taxon>
        <taxon>Pseudomonadaceae</taxon>
        <taxon>Azotobacter</taxon>
    </lineage>
</organism>
<sequence>MALVCSSHVPKEEMLSGAWCEAKI</sequence>
<accession>C1DS44</accession>
<name>C1DS44_AZOVD</name>
<dbReference type="STRING" id="322710.Avin_37750"/>
<keyword evidence="2" id="KW-1185">Reference proteome</keyword>
<gene>
    <name evidence="1" type="ordered locus">Avin_37750</name>
</gene>
<evidence type="ECO:0000313" key="2">
    <source>
        <dbReference type="Proteomes" id="UP000002424"/>
    </source>
</evidence>
<dbReference type="KEGG" id="avn:Avin_37750"/>
<dbReference type="EnsemblBacteria" id="ACO79919">
    <property type="protein sequence ID" value="ACO79919"/>
    <property type="gene ID" value="Avin_37750"/>
</dbReference>
<dbReference type="EMBL" id="CP001157">
    <property type="protein sequence ID" value="ACO79919.1"/>
    <property type="molecule type" value="Genomic_DNA"/>
</dbReference>
<evidence type="ECO:0000313" key="1">
    <source>
        <dbReference type="EMBL" id="ACO79919.1"/>
    </source>
</evidence>
<dbReference type="AlphaFoldDB" id="C1DS44"/>
<dbReference type="Proteomes" id="UP000002424">
    <property type="component" value="Chromosome"/>
</dbReference>
<reference evidence="1 2" key="1">
    <citation type="journal article" date="2009" name="J. Bacteriol.">
        <title>Genome sequence of Azotobacter vinelandii, an obligate aerobe specialized to support diverse anaerobic metabolic processes.</title>
        <authorList>
            <person name="Setubal J.C."/>
            <person name="dos Santos P."/>
            <person name="Goldman B.S."/>
            <person name="Ertesvag H."/>
            <person name="Espin G."/>
            <person name="Rubio L.M."/>
            <person name="Valla S."/>
            <person name="Almeida N.F."/>
            <person name="Balasubramanian D."/>
            <person name="Cromes L."/>
            <person name="Curatti L."/>
            <person name="Du Z."/>
            <person name="Godsy E."/>
            <person name="Goodner B."/>
            <person name="Hellner-Burris K."/>
            <person name="Hernandez J.A."/>
            <person name="Houmiel K."/>
            <person name="Imperial J."/>
            <person name="Kennedy C."/>
            <person name="Larson T.J."/>
            <person name="Latreille P."/>
            <person name="Ligon L.S."/>
            <person name="Lu J."/>
            <person name="Maerk M."/>
            <person name="Miller N.M."/>
            <person name="Norton S."/>
            <person name="O'Carroll I.P."/>
            <person name="Paulsen I."/>
            <person name="Raulfs E.C."/>
            <person name="Roemer R."/>
            <person name="Rosser J."/>
            <person name="Segura D."/>
            <person name="Slater S."/>
            <person name="Stricklin S.L."/>
            <person name="Studholme D.J."/>
            <person name="Sun J."/>
            <person name="Viana C.J."/>
            <person name="Wallin E."/>
            <person name="Wang B."/>
            <person name="Wheeler C."/>
            <person name="Zhu H."/>
            <person name="Dean D.R."/>
            <person name="Dixon R."/>
            <person name="Wood D."/>
        </authorList>
    </citation>
    <scope>NUCLEOTIDE SEQUENCE [LARGE SCALE GENOMIC DNA]</scope>
    <source>
        <strain evidence="2">DJ / ATCC BAA-1303</strain>
    </source>
</reference>